<dbReference type="EMBL" id="AEEH01000043">
    <property type="protein sequence ID" value="EFM25291.1"/>
    <property type="molecule type" value="Genomic_DNA"/>
</dbReference>
<dbReference type="NCBIfam" id="NF009726">
    <property type="entry name" value="PRK13253.1"/>
    <property type="match status" value="1"/>
</dbReference>
<dbReference type="NCBIfam" id="TIGR01608">
    <property type="entry name" value="citD"/>
    <property type="match status" value="1"/>
</dbReference>
<evidence type="ECO:0000256" key="5">
    <source>
        <dbReference type="PIRSR" id="PIRSR002736-50"/>
    </source>
</evidence>
<gene>
    <name evidence="4 6" type="primary">citD</name>
    <name evidence="6" type="ORF">HMPREF9225_1180</name>
</gene>
<dbReference type="InterPro" id="IPR006495">
    <property type="entry name" value="CitD"/>
</dbReference>
<comment type="caution">
    <text evidence="6">The sequence shown here is derived from an EMBL/GenBank/DDBJ whole genome shotgun (WGS) entry which is preliminary data.</text>
</comment>
<proteinExistence type="inferred from homology"/>
<comment type="similarity">
    <text evidence="4">Belongs to the CitD family.</text>
</comment>
<dbReference type="Proteomes" id="UP000003280">
    <property type="component" value="Unassembled WGS sequence"/>
</dbReference>
<protein>
    <recommendedName>
        <fullName evidence="4">Citrate lyase acyl carrier protein</fullName>
    </recommendedName>
    <alternativeName>
        <fullName evidence="4">Citrate lyase gamma chain</fullName>
    </alternativeName>
</protein>
<feature type="modified residue" description="O-(phosphoribosyl dephospho-coenzyme A)serine" evidence="4 5">
    <location>
        <position position="14"/>
    </location>
</feature>
<organism evidence="6 7">
    <name type="scientific">Peptoniphilus duerdenii ATCC BAA-1640</name>
    <dbReference type="NCBI Taxonomy" id="862517"/>
    <lineage>
        <taxon>Bacteria</taxon>
        <taxon>Bacillati</taxon>
        <taxon>Bacillota</taxon>
        <taxon>Tissierellia</taxon>
        <taxon>Tissierellales</taxon>
        <taxon>Peptoniphilaceae</taxon>
        <taxon>Peptoniphilus</taxon>
    </lineage>
</organism>
<dbReference type="OrthoDB" id="1120942at2"/>
<dbReference type="InterPro" id="IPR023439">
    <property type="entry name" value="Mal_deCO2ase/Cit_lyase_ACP"/>
</dbReference>
<evidence type="ECO:0000256" key="2">
    <source>
        <dbReference type="ARBA" id="ARBA00022490"/>
    </source>
</evidence>
<keyword evidence="2 4" id="KW-0963">Cytoplasm</keyword>
<evidence type="ECO:0000256" key="4">
    <source>
        <dbReference type="HAMAP-Rule" id="MF_00805"/>
    </source>
</evidence>
<comment type="function">
    <text evidence="4">Covalent carrier of the coenzyme of citrate lyase.</text>
</comment>
<dbReference type="GO" id="GO:0016829">
    <property type="term" value="F:lyase activity"/>
    <property type="evidence" value="ECO:0007669"/>
    <property type="project" value="UniProtKB-KW"/>
</dbReference>
<reference evidence="6 7" key="1">
    <citation type="submission" date="2010-07" db="EMBL/GenBank/DDBJ databases">
        <authorList>
            <person name="Muzny D."/>
            <person name="Qin X."/>
            <person name="Deng J."/>
            <person name="Jiang H."/>
            <person name="Liu Y."/>
            <person name="Qu J."/>
            <person name="Song X.-Z."/>
            <person name="Zhang L."/>
            <person name="Thornton R."/>
            <person name="Coyle M."/>
            <person name="Francisco L."/>
            <person name="Jackson L."/>
            <person name="Javaid M."/>
            <person name="Korchina V."/>
            <person name="Kovar C."/>
            <person name="Mata R."/>
            <person name="Mathew T."/>
            <person name="Ngo R."/>
            <person name="Nguyen L."/>
            <person name="Nguyen N."/>
            <person name="Okwuonu G."/>
            <person name="Ongeri F."/>
            <person name="Pham C."/>
            <person name="Simmons D."/>
            <person name="Wilczek-Boney K."/>
            <person name="Hale W."/>
            <person name="Jakkamsetti A."/>
            <person name="Pham P."/>
            <person name="Ruth R."/>
            <person name="San Lucas F."/>
            <person name="Warren J."/>
            <person name="Zhang J."/>
            <person name="Zhao Z."/>
            <person name="Zhou C."/>
            <person name="Zhu D."/>
            <person name="Lee S."/>
            <person name="Bess C."/>
            <person name="Blankenburg K."/>
            <person name="Forbes L."/>
            <person name="Fu Q."/>
            <person name="Gubbala S."/>
            <person name="Hirani K."/>
            <person name="Jayaseelan J.C."/>
            <person name="Lara F."/>
            <person name="Munidasa M."/>
            <person name="Palculict T."/>
            <person name="Patil S."/>
            <person name="Pu L.-L."/>
            <person name="Saada N."/>
            <person name="Tang L."/>
            <person name="Weissenberger G."/>
            <person name="Zhu Y."/>
            <person name="Hemphill L."/>
            <person name="Shang Y."/>
            <person name="Youmans B."/>
            <person name="Ayvaz T."/>
            <person name="Ross M."/>
            <person name="Santibanez J."/>
            <person name="Aqrawi P."/>
            <person name="Gross S."/>
            <person name="Joshi V."/>
            <person name="Fowler G."/>
            <person name="Nazareth L."/>
            <person name="Reid J."/>
            <person name="Worley K."/>
            <person name="Petrosino J."/>
            <person name="Highlander S."/>
            <person name="Gibbs R."/>
        </authorList>
    </citation>
    <scope>NUCLEOTIDE SEQUENCE [LARGE SCALE GENOMIC DNA]</scope>
    <source>
        <strain evidence="6 7">ATCC BAA-1640</strain>
    </source>
</reference>
<comment type="subcellular location">
    <subcellularLocation>
        <location evidence="1 4">Cytoplasm</location>
    </subcellularLocation>
</comment>
<dbReference type="Pfam" id="PF06857">
    <property type="entry name" value="ACP"/>
    <property type="match status" value="1"/>
</dbReference>
<accession>E0NLV0</accession>
<dbReference type="HAMAP" id="MF_00805">
    <property type="entry name" value="CitD"/>
    <property type="match status" value="1"/>
</dbReference>
<evidence type="ECO:0000256" key="3">
    <source>
        <dbReference type="ARBA" id="ARBA00022553"/>
    </source>
</evidence>
<dbReference type="HOGENOM" id="CLU_158489_0_0_9"/>
<name>E0NLV0_9FIRM</name>
<dbReference type="eggNOG" id="COG3052">
    <property type="taxonomic scope" value="Bacteria"/>
</dbReference>
<sequence>MDIKKNAKAGTLESSDAEVEVFPSEKLEIEVKSTVYAQFGKQIEDVIKKVVENFDVKSGKIKVDDRGALDCTIKSRVETAIFRANDMTENLPWGDRI</sequence>
<evidence type="ECO:0000313" key="7">
    <source>
        <dbReference type="Proteomes" id="UP000003280"/>
    </source>
</evidence>
<dbReference type="AlphaFoldDB" id="E0NLV0"/>
<keyword evidence="7" id="KW-1185">Reference proteome</keyword>
<dbReference type="PIRSF" id="PIRSF002736">
    <property type="entry name" value="Citrt_lyas_gamma"/>
    <property type="match status" value="1"/>
</dbReference>
<dbReference type="RefSeq" id="WP_008901994.1">
    <property type="nucleotide sequence ID" value="NZ_GL397071.1"/>
</dbReference>
<keyword evidence="3 4" id="KW-0597">Phosphoprotein</keyword>
<evidence type="ECO:0000313" key="6">
    <source>
        <dbReference type="EMBL" id="EFM25291.1"/>
    </source>
</evidence>
<comment type="subunit">
    <text evidence="4">Oligomer with a subunit composition of (alpha,beta,gamma)6.</text>
</comment>
<dbReference type="GO" id="GO:0005737">
    <property type="term" value="C:cytoplasm"/>
    <property type="evidence" value="ECO:0007669"/>
    <property type="project" value="UniProtKB-SubCell"/>
</dbReference>
<dbReference type="STRING" id="862517.HMPREF9225_1180"/>
<keyword evidence="6" id="KW-0456">Lyase</keyword>
<evidence type="ECO:0000256" key="1">
    <source>
        <dbReference type="ARBA" id="ARBA00004496"/>
    </source>
</evidence>